<gene>
    <name evidence="2" type="ORF">Natoc_1997</name>
</gene>
<dbReference type="Proteomes" id="UP000010878">
    <property type="component" value="Chromosome"/>
</dbReference>
<dbReference type="KEGG" id="nou:Natoc_1997"/>
<evidence type="ECO:0000313" key="3">
    <source>
        <dbReference type="Proteomes" id="UP000010878"/>
    </source>
</evidence>
<accession>L0K0D7</accession>
<sequence>MDVPELTNNAYQFIDGLIEIYREVPNGKHGLVGELANLEGAKYGDAGIAEMPVSHPNYGELVTDTSEEYYLKVRSADSWPDITQKMPKGYKREEKHGCHYLNECFGEARVWLEAKERGREHMELFAPVVGYDGEDFLWTVMLKCQNMPSRRPGAPDPEETHDPKSLGWKPHDTESGLLDGRKVAYDYGMWRREHDEWIVAEEDVFKQNPVYRSGF</sequence>
<dbReference type="EMBL" id="CP003929">
    <property type="protein sequence ID" value="AGB37784.1"/>
    <property type="molecule type" value="Genomic_DNA"/>
</dbReference>
<dbReference type="OrthoDB" id="386511at2157"/>
<feature type="compositionally biased region" description="Basic and acidic residues" evidence="1">
    <location>
        <begin position="158"/>
        <end position="173"/>
    </location>
</feature>
<evidence type="ECO:0000313" key="2">
    <source>
        <dbReference type="EMBL" id="AGB37784.1"/>
    </source>
</evidence>
<evidence type="ECO:0000256" key="1">
    <source>
        <dbReference type="SAM" id="MobiDB-lite"/>
    </source>
</evidence>
<proteinExistence type="predicted"/>
<reference evidence="2 3" key="1">
    <citation type="submission" date="2012-11" db="EMBL/GenBank/DDBJ databases">
        <title>FINISHED of Natronococcus occultus SP4, DSM 3396.</title>
        <authorList>
            <consortium name="DOE Joint Genome Institute"/>
            <person name="Eisen J."/>
            <person name="Huntemann M."/>
            <person name="Wei C.-L."/>
            <person name="Han J."/>
            <person name="Detter J.C."/>
            <person name="Han C."/>
            <person name="Tapia R."/>
            <person name="Chen A."/>
            <person name="Kyrpides N."/>
            <person name="Mavromatis K."/>
            <person name="Markowitz V."/>
            <person name="Szeto E."/>
            <person name="Ivanova N."/>
            <person name="Mikhailova N."/>
            <person name="Ovchinnikova G."/>
            <person name="Pagani I."/>
            <person name="Pati A."/>
            <person name="Goodwin L."/>
            <person name="Nordberg H.P."/>
            <person name="Cantor M.N."/>
            <person name="Hua S.X."/>
            <person name="Woyke T."/>
            <person name="Eisen J."/>
            <person name="Klenk H.-P."/>
            <person name="Klenk H.-P."/>
        </authorList>
    </citation>
    <scope>NUCLEOTIDE SEQUENCE [LARGE SCALE GENOMIC DNA]</scope>
    <source>
        <strain evidence="2 3">SP4</strain>
    </source>
</reference>
<feature type="region of interest" description="Disordered" evidence="1">
    <location>
        <begin position="148"/>
        <end position="173"/>
    </location>
</feature>
<dbReference type="AlphaFoldDB" id="L0K0D7"/>
<dbReference type="HOGENOM" id="CLU_1280827_0_0_2"/>
<dbReference type="RefSeq" id="WP_015321228.1">
    <property type="nucleotide sequence ID" value="NC_019974.1"/>
</dbReference>
<protein>
    <submittedName>
        <fullName evidence="2">Uncharacterized protein</fullName>
    </submittedName>
</protein>
<keyword evidence="3" id="KW-1185">Reference proteome</keyword>
<dbReference type="GeneID" id="43302152"/>
<organism evidence="2 3">
    <name type="scientific">Natronococcus occultus SP4</name>
    <dbReference type="NCBI Taxonomy" id="694430"/>
    <lineage>
        <taxon>Archaea</taxon>
        <taxon>Methanobacteriati</taxon>
        <taxon>Methanobacteriota</taxon>
        <taxon>Stenosarchaea group</taxon>
        <taxon>Halobacteria</taxon>
        <taxon>Halobacteriales</taxon>
        <taxon>Natrialbaceae</taxon>
        <taxon>Natronococcus</taxon>
    </lineage>
</organism>
<name>L0K0D7_9EURY</name>